<keyword evidence="2" id="KW-1185">Reference proteome</keyword>
<evidence type="ECO:0000313" key="2">
    <source>
        <dbReference type="Proteomes" id="UP000054279"/>
    </source>
</evidence>
<sequence length="455" mass="51767">MPEDVLINPKDVPLSFSDSEGLNRVYGEINTGDAWHYYQSVIGPEETVNPAILASDATHVTNFSGDGKPNRHAFLLLCYLPVCKFGKTQSENTTQAKTFPGCLKARLIHACLKIVLKTLKDAGRTAVPMVNFCGEEQMNRVFLSAWIADKEEQNLLAALGGNSCTTCEAETDDLGDSSPCQPCQAKYILKKIAQVKMKFNPSTQLWDFIKECQNHQLGGVDEPFWDDLPYTDICKVICHDTLHGLHKAFKDHTAQWNINCITPFEIDNRISKISVQSRAAIRATRAELDFIYHAGWKSLGDDDLQRMEDFNKVFHENKHAFVKTGQHGGREQSHFKIPKVHARHHYRENILLLGAPYNYSTEISEHYHIEIAKKAYKATNQKDYVKQMLVWLTRQEKIYLRDQEFDGFLPQDTKEEHGDTSGTQQVDDHMVDLEDKTEYSMTDSLVQSKKIVPVI</sequence>
<dbReference type="Pfam" id="PF18759">
    <property type="entry name" value="Plavaka"/>
    <property type="match status" value="1"/>
</dbReference>
<gene>
    <name evidence="1" type="ORF">M422DRAFT_268776</name>
</gene>
<dbReference type="OrthoDB" id="2576233at2759"/>
<reference evidence="1 2" key="1">
    <citation type="submission" date="2014-06" db="EMBL/GenBank/DDBJ databases">
        <title>Evolutionary Origins and Diversification of the Mycorrhizal Mutualists.</title>
        <authorList>
            <consortium name="DOE Joint Genome Institute"/>
            <consortium name="Mycorrhizal Genomics Consortium"/>
            <person name="Kohler A."/>
            <person name="Kuo A."/>
            <person name="Nagy L.G."/>
            <person name="Floudas D."/>
            <person name="Copeland A."/>
            <person name="Barry K.W."/>
            <person name="Cichocki N."/>
            <person name="Veneault-Fourrey C."/>
            <person name="LaButti K."/>
            <person name="Lindquist E.A."/>
            <person name="Lipzen A."/>
            <person name="Lundell T."/>
            <person name="Morin E."/>
            <person name="Murat C."/>
            <person name="Riley R."/>
            <person name="Ohm R."/>
            <person name="Sun H."/>
            <person name="Tunlid A."/>
            <person name="Henrissat B."/>
            <person name="Grigoriev I.V."/>
            <person name="Hibbett D.S."/>
            <person name="Martin F."/>
        </authorList>
    </citation>
    <scope>NUCLEOTIDE SEQUENCE [LARGE SCALE GENOMIC DNA]</scope>
    <source>
        <strain evidence="1 2">SS14</strain>
    </source>
</reference>
<protein>
    <submittedName>
        <fullName evidence="1">Uncharacterized protein</fullName>
    </submittedName>
</protein>
<evidence type="ECO:0000313" key="1">
    <source>
        <dbReference type="EMBL" id="KIJ29743.1"/>
    </source>
</evidence>
<name>A0A0C9TJE1_SPHS4</name>
<dbReference type="InterPro" id="IPR041078">
    <property type="entry name" value="Plavaka"/>
</dbReference>
<organism evidence="1 2">
    <name type="scientific">Sphaerobolus stellatus (strain SS14)</name>
    <dbReference type="NCBI Taxonomy" id="990650"/>
    <lineage>
        <taxon>Eukaryota</taxon>
        <taxon>Fungi</taxon>
        <taxon>Dikarya</taxon>
        <taxon>Basidiomycota</taxon>
        <taxon>Agaricomycotina</taxon>
        <taxon>Agaricomycetes</taxon>
        <taxon>Phallomycetidae</taxon>
        <taxon>Geastrales</taxon>
        <taxon>Sphaerobolaceae</taxon>
        <taxon>Sphaerobolus</taxon>
    </lineage>
</organism>
<dbReference type="AlphaFoldDB" id="A0A0C9TJE1"/>
<dbReference type="HOGENOM" id="CLU_601538_0_0_1"/>
<proteinExistence type="predicted"/>
<dbReference type="Proteomes" id="UP000054279">
    <property type="component" value="Unassembled WGS sequence"/>
</dbReference>
<accession>A0A0C9TJE1</accession>
<dbReference type="EMBL" id="KN837276">
    <property type="protein sequence ID" value="KIJ29743.1"/>
    <property type="molecule type" value="Genomic_DNA"/>
</dbReference>